<feature type="compositionally biased region" description="Basic and acidic residues" evidence="9">
    <location>
        <begin position="216"/>
        <end position="239"/>
    </location>
</feature>
<dbReference type="InterPro" id="IPR005712">
    <property type="entry name" value="Ribosomal_uS5_bac-type"/>
</dbReference>
<dbReference type="EMBL" id="MHKD01000016">
    <property type="protein sequence ID" value="OGY84253.1"/>
    <property type="molecule type" value="Genomic_DNA"/>
</dbReference>
<gene>
    <name evidence="7" type="primary">rpsE</name>
    <name evidence="11" type="ORF">A3F54_03530</name>
</gene>
<dbReference type="Pfam" id="PF00333">
    <property type="entry name" value="Ribosomal_S5"/>
    <property type="match status" value="1"/>
</dbReference>
<feature type="region of interest" description="Disordered" evidence="9">
    <location>
        <begin position="1"/>
        <end position="76"/>
    </location>
</feature>
<comment type="domain">
    <text evidence="7">The N-terminal domain interacts with the head of the 30S subunit; the C-terminal domain interacts with the body and contacts protein S4. The interaction surface between S4 and S5 is involved in control of translational fidelity.</text>
</comment>
<evidence type="ECO:0000256" key="1">
    <source>
        <dbReference type="ARBA" id="ARBA00008945"/>
    </source>
</evidence>
<evidence type="ECO:0000256" key="9">
    <source>
        <dbReference type="SAM" id="MobiDB-lite"/>
    </source>
</evidence>
<dbReference type="GO" id="GO:0006412">
    <property type="term" value="P:translation"/>
    <property type="evidence" value="ECO:0007669"/>
    <property type="project" value="UniProtKB-UniRule"/>
</dbReference>
<comment type="caution">
    <text evidence="11">The sequence shown here is derived from an EMBL/GenBank/DDBJ whole genome shotgun (WGS) entry which is preliminary data.</text>
</comment>
<feature type="compositionally biased region" description="Basic and acidic residues" evidence="9">
    <location>
        <begin position="52"/>
        <end position="61"/>
    </location>
</feature>
<evidence type="ECO:0000256" key="2">
    <source>
        <dbReference type="ARBA" id="ARBA00022730"/>
    </source>
</evidence>
<dbReference type="Gene3D" id="3.30.230.10">
    <property type="match status" value="1"/>
</dbReference>
<sequence>MTEAKTAQQNNAKSAAQAVAPAEAKSSGSGAFGRGGVGSGGRNSRGGGGRGGDGRSGDRRGGRGRGRGRGRKEVDSEFDQKVIDIARVTRVMAGGKRMSFRACVVVGDHKGRIGMGVKKGADVASAVNKAVNQAKKKLINIHITGGTIPHQTVVKFGAARILLKPAPAGTGIIAGGPVRPTLEIAGLKDVVSKMLGSKNKINNVAATIMALSTLRARPERKSKVKKADGEATPEAKETPAEPAGQPSQSQPKPL</sequence>
<dbReference type="InterPro" id="IPR020568">
    <property type="entry name" value="Ribosomal_Su5_D2-typ_SF"/>
</dbReference>
<evidence type="ECO:0000256" key="4">
    <source>
        <dbReference type="ARBA" id="ARBA00022980"/>
    </source>
</evidence>
<evidence type="ECO:0000313" key="12">
    <source>
        <dbReference type="Proteomes" id="UP000176952"/>
    </source>
</evidence>
<dbReference type="FunFam" id="3.30.230.10:FF:000002">
    <property type="entry name" value="30S ribosomal protein S5"/>
    <property type="match status" value="1"/>
</dbReference>
<name>A0A1G2B4Z2_9BACT</name>
<comment type="subunit">
    <text evidence="7">Part of the 30S ribosomal subunit. Contacts proteins S4 and S8.</text>
</comment>
<accession>A0A1G2B4Z2</accession>
<keyword evidence="4 7" id="KW-0689">Ribosomal protein</keyword>
<comment type="similarity">
    <text evidence="1 7 8">Belongs to the universal ribosomal protein uS5 family.</text>
</comment>
<feature type="region of interest" description="Disordered" evidence="9">
    <location>
        <begin position="216"/>
        <end position="254"/>
    </location>
</feature>
<evidence type="ECO:0000256" key="5">
    <source>
        <dbReference type="ARBA" id="ARBA00023274"/>
    </source>
</evidence>
<evidence type="ECO:0000256" key="3">
    <source>
        <dbReference type="ARBA" id="ARBA00022884"/>
    </source>
</evidence>
<feature type="compositionally biased region" description="Gly residues" evidence="9">
    <location>
        <begin position="30"/>
        <end position="51"/>
    </location>
</feature>
<dbReference type="Pfam" id="PF03719">
    <property type="entry name" value="Ribosomal_S5_C"/>
    <property type="match status" value="1"/>
</dbReference>
<evidence type="ECO:0000256" key="6">
    <source>
        <dbReference type="ARBA" id="ARBA00035255"/>
    </source>
</evidence>
<keyword evidence="2 7" id="KW-0699">rRNA-binding</keyword>
<dbReference type="PROSITE" id="PS00585">
    <property type="entry name" value="RIBOSOMAL_S5"/>
    <property type="match status" value="1"/>
</dbReference>
<dbReference type="GO" id="GO:0005737">
    <property type="term" value="C:cytoplasm"/>
    <property type="evidence" value="ECO:0007669"/>
    <property type="project" value="UniProtKB-ARBA"/>
</dbReference>
<proteinExistence type="inferred from homology"/>
<dbReference type="InterPro" id="IPR014721">
    <property type="entry name" value="Ribsml_uS5_D2-typ_fold_subgr"/>
</dbReference>
<evidence type="ECO:0000256" key="7">
    <source>
        <dbReference type="HAMAP-Rule" id="MF_01307"/>
    </source>
</evidence>
<feature type="compositionally biased region" description="Low complexity" evidence="9">
    <location>
        <begin position="1"/>
        <end position="29"/>
    </location>
</feature>
<protein>
    <recommendedName>
        <fullName evidence="6 7">Small ribosomal subunit protein uS5</fullName>
    </recommendedName>
</protein>
<dbReference type="InterPro" id="IPR000851">
    <property type="entry name" value="Ribosomal_uS5"/>
</dbReference>
<evidence type="ECO:0000256" key="8">
    <source>
        <dbReference type="RuleBase" id="RU003823"/>
    </source>
</evidence>
<dbReference type="GO" id="GO:0015935">
    <property type="term" value="C:small ribosomal subunit"/>
    <property type="evidence" value="ECO:0007669"/>
    <property type="project" value="InterPro"/>
</dbReference>
<dbReference type="InterPro" id="IPR013810">
    <property type="entry name" value="Ribosomal_uS5_N"/>
</dbReference>
<dbReference type="GO" id="GO:0003735">
    <property type="term" value="F:structural constituent of ribosome"/>
    <property type="evidence" value="ECO:0007669"/>
    <property type="project" value="UniProtKB-UniRule"/>
</dbReference>
<feature type="compositionally biased region" description="Polar residues" evidence="9">
    <location>
        <begin position="245"/>
        <end position="254"/>
    </location>
</feature>
<dbReference type="SUPFAM" id="SSF54768">
    <property type="entry name" value="dsRNA-binding domain-like"/>
    <property type="match status" value="1"/>
</dbReference>
<dbReference type="InterPro" id="IPR018192">
    <property type="entry name" value="Ribosomal_uS5_N_CS"/>
</dbReference>
<feature type="domain" description="S5 DRBM" evidence="10">
    <location>
        <begin position="78"/>
        <end position="141"/>
    </location>
</feature>
<dbReference type="PANTHER" id="PTHR48277:SF1">
    <property type="entry name" value="MITOCHONDRIAL RIBOSOMAL PROTEIN S5"/>
    <property type="match status" value="1"/>
</dbReference>
<dbReference type="AlphaFoldDB" id="A0A1G2B4Z2"/>
<organism evidence="11 12">
    <name type="scientific">Candidatus Kerfeldbacteria bacterium RIFCSPHIGHO2_12_FULL_48_17</name>
    <dbReference type="NCBI Taxonomy" id="1798542"/>
    <lineage>
        <taxon>Bacteria</taxon>
        <taxon>Candidatus Kerfeldiibacteriota</taxon>
    </lineage>
</organism>
<dbReference type="Gene3D" id="3.30.160.20">
    <property type="match status" value="1"/>
</dbReference>
<dbReference type="HAMAP" id="MF_01307_B">
    <property type="entry name" value="Ribosomal_uS5_B"/>
    <property type="match status" value="1"/>
</dbReference>
<dbReference type="STRING" id="1798542.A3F54_03530"/>
<reference evidence="11 12" key="1">
    <citation type="journal article" date="2016" name="Nat. Commun.">
        <title>Thousands of microbial genomes shed light on interconnected biogeochemical processes in an aquifer system.</title>
        <authorList>
            <person name="Anantharaman K."/>
            <person name="Brown C.T."/>
            <person name="Hug L.A."/>
            <person name="Sharon I."/>
            <person name="Castelle C.J."/>
            <person name="Probst A.J."/>
            <person name="Thomas B.C."/>
            <person name="Singh A."/>
            <person name="Wilkins M.J."/>
            <person name="Karaoz U."/>
            <person name="Brodie E.L."/>
            <person name="Williams K.H."/>
            <person name="Hubbard S.S."/>
            <person name="Banfield J.F."/>
        </authorList>
    </citation>
    <scope>NUCLEOTIDE SEQUENCE [LARGE SCALE GENOMIC DNA]</scope>
</reference>
<comment type="function">
    <text evidence="7">Located at the back of the 30S subunit body where it stabilizes the conformation of the head with respect to the body.</text>
</comment>
<comment type="function">
    <text evidence="7">With S4 and S12 plays an important role in translational accuracy.</text>
</comment>
<dbReference type="InterPro" id="IPR005324">
    <property type="entry name" value="Ribosomal_uS5_C"/>
</dbReference>
<keyword evidence="3 7" id="KW-0694">RNA-binding</keyword>
<dbReference type="PANTHER" id="PTHR48277">
    <property type="entry name" value="MITOCHONDRIAL RIBOSOMAL PROTEIN S5"/>
    <property type="match status" value="1"/>
</dbReference>
<dbReference type="PROSITE" id="PS50881">
    <property type="entry name" value="S5_DSRBD"/>
    <property type="match status" value="1"/>
</dbReference>
<dbReference type="Proteomes" id="UP000176952">
    <property type="component" value="Unassembled WGS sequence"/>
</dbReference>
<keyword evidence="5 7" id="KW-0687">Ribonucleoprotein</keyword>
<dbReference type="NCBIfam" id="TIGR01021">
    <property type="entry name" value="rpsE_bact"/>
    <property type="match status" value="1"/>
</dbReference>
<dbReference type="GO" id="GO:0019843">
    <property type="term" value="F:rRNA binding"/>
    <property type="evidence" value="ECO:0007669"/>
    <property type="project" value="UniProtKB-UniRule"/>
</dbReference>
<evidence type="ECO:0000259" key="10">
    <source>
        <dbReference type="PROSITE" id="PS50881"/>
    </source>
</evidence>
<evidence type="ECO:0000313" key="11">
    <source>
        <dbReference type="EMBL" id="OGY84253.1"/>
    </source>
</evidence>
<dbReference type="SUPFAM" id="SSF54211">
    <property type="entry name" value="Ribosomal protein S5 domain 2-like"/>
    <property type="match status" value="1"/>
</dbReference>